<evidence type="ECO:0000313" key="2">
    <source>
        <dbReference type="Proteomes" id="UP001597307"/>
    </source>
</evidence>
<comment type="caution">
    <text evidence="1">The sequence shown here is derived from an EMBL/GenBank/DDBJ whole genome shotgun (WGS) entry which is preliminary data.</text>
</comment>
<reference evidence="2" key="1">
    <citation type="journal article" date="2019" name="Int. J. Syst. Evol. Microbiol.">
        <title>The Global Catalogue of Microorganisms (GCM) 10K type strain sequencing project: providing services to taxonomists for standard genome sequencing and annotation.</title>
        <authorList>
            <consortium name="The Broad Institute Genomics Platform"/>
            <consortium name="The Broad Institute Genome Sequencing Center for Infectious Disease"/>
            <person name="Wu L."/>
            <person name="Ma J."/>
        </authorList>
    </citation>
    <scope>NUCLEOTIDE SEQUENCE [LARGE SCALE GENOMIC DNA]</scope>
    <source>
        <strain evidence="2">JCM 11496</strain>
    </source>
</reference>
<sequence>MKPRLLLLCFSPLRRDPRVLRQLKVLRDDYDVSTCGFGPAPDDVVEHYEIPDSSKGWWPVELAMAGAYVLTRQFARFYRNEPRVKAALELVPQGHFDVIIANDLNTVPLASMLRPTKGFHADLHEWEPRVPGSGPVWFFINHPYIQWQLRQLKRASSATTVAQGIADAYSDTYGVRAGVVTNAADYADLSPTETTTPLRIIHSGGASKARRIDVMIDAMRGVDNATLELMLVSYGDNIIETLKEYAAGMPNVTFREPVGYADLVTTLNDYDLGMHLLAPTSFNNKMALPNKLFEYVQARLGIIIGPSPEMARIVNEHDLGVVSDDFSAESLREVIQSLTAEHVAKYKQNSHNAAEALSSERAVQPWLAAVRAIAPTA</sequence>
<dbReference type="EMBL" id="JBHUGA010000061">
    <property type="protein sequence ID" value="MFD1848002.1"/>
    <property type="molecule type" value="Genomic_DNA"/>
</dbReference>
<dbReference type="Gene3D" id="3.40.50.2000">
    <property type="entry name" value="Glycogen Phosphorylase B"/>
    <property type="match status" value="1"/>
</dbReference>
<accession>A0ABW4QBB1</accession>
<gene>
    <name evidence="1" type="ORF">ACFSFX_15530</name>
</gene>
<evidence type="ECO:0000313" key="1">
    <source>
        <dbReference type="EMBL" id="MFD1848002.1"/>
    </source>
</evidence>
<dbReference type="Proteomes" id="UP001597307">
    <property type="component" value="Unassembled WGS sequence"/>
</dbReference>
<proteinExistence type="predicted"/>
<protein>
    <submittedName>
        <fullName evidence="1">Glycosyltransferase</fullName>
    </submittedName>
</protein>
<dbReference type="RefSeq" id="WP_343881159.1">
    <property type="nucleotide sequence ID" value="NZ_BAAAIJ010000056.1"/>
</dbReference>
<organism evidence="1 2">
    <name type="scientific">Arthrobacter flavus</name>
    <dbReference type="NCBI Taxonomy" id="95172"/>
    <lineage>
        <taxon>Bacteria</taxon>
        <taxon>Bacillati</taxon>
        <taxon>Actinomycetota</taxon>
        <taxon>Actinomycetes</taxon>
        <taxon>Micrococcales</taxon>
        <taxon>Micrococcaceae</taxon>
        <taxon>Arthrobacter</taxon>
    </lineage>
</organism>
<keyword evidence="2" id="KW-1185">Reference proteome</keyword>
<dbReference type="SUPFAM" id="SSF53756">
    <property type="entry name" value="UDP-Glycosyltransferase/glycogen phosphorylase"/>
    <property type="match status" value="1"/>
</dbReference>
<name>A0ABW4QBB1_9MICC</name>